<protein>
    <recommendedName>
        <fullName evidence="6">50S ribosomal protein L18</fullName>
    </recommendedName>
</protein>
<dbReference type="NCBIfam" id="NF006342">
    <property type="entry name" value="PRK08569.1"/>
    <property type="match status" value="1"/>
</dbReference>
<dbReference type="GO" id="GO:0003735">
    <property type="term" value="F:structural constituent of ribosome"/>
    <property type="evidence" value="ECO:0007669"/>
    <property type="project" value="InterPro"/>
</dbReference>
<gene>
    <name evidence="7" type="ORF">ASZ90_015918</name>
</gene>
<keyword evidence="3" id="KW-0694">RNA-binding</keyword>
<reference evidence="7" key="1">
    <citation type="journal article" date="2015" name="Proc. Natl. Acad. Sci. U.S.A.">
        <title>Networks of energetic and metabolic interactions define dynamics in microbial communities.</title>
        <authorList>
            <person name="Embree M."/>
            <person name="Liu J.K."/>
            <person name="Al-Bassam M.M."/>
            <person name="Zengler K."/>
        </authorList>
    </citation>
    <scope>NUCLEOTIDE SEQUENCE</scope>
</reference>
<dbReference type="HAMAP" id="MF_01337_A">
    <property type="entry name" value="Ribosomal_uL18_A"/>
    <property type="match status" value="1"/>
</dbReference>
<evidence type="ECO:0000256" key="1">
    <source>
        <dbReference type="ARBA" id="ARBA00007116"/>
    </source>
</evidence>
<accession>A0A0W8F149</accession>
<keyword evidence="4 7" id="KW-0689">Ribosomal protein</keyword>
<dbReference type="GO" id="GO:0006412">
    <property type="term" value="P:translation"/>
    <property type="evidence" value="ECO:0007669"/>
    <property type="project" value="InterPro"/>
</dbReference>
<keyword evidence="5" id="KW-0687">Ribonucleoprotein</keyword>
<evidence type="ECO:0000256" key="6">
    <source>
        <dbReference type="ARBA" id="ARBA00035496"/>
    </source>
</evidence>
<dbReference type="CDD" id="cd00432">
    <property type="entry name" value="Ribosomal_L18_L5e"/>
    <property type="match status" value="1"/>
</dbReference>
<evidence type="ECO:0000256" key="4">
    <source>
        <dbReference type="ARBA" id="ARBA00022980"/>
    </source>
</evidence>
<dbReference type="SUPFAM" id="SSF53137">
    <property type="entry name" value="Translational machinery components"/>
    <property type="match status" value="1"/>
</dbReference>
<evidence type="ECO:0000256" key="3">
    <source>
        <dbReference type="ARBA" id="ARBA00022884"/>
    </source>
</evidence>
<dbReference type="PANTHER" id="PTHR23410:SF12">
    <property type="entry name" value="LARGE RIBOSOMAL SUBUNIT PROTEIN UL18"/>
    <property type="match status" value="1"/>
</dbReference>
<evidence type="ECO:0000256" key="5">
    <source>
        <dbReference type="ARBA" id="ARBA00023274"/>
    </source>
</evidence>
<dbReference type="InterPro" id="IPR057267">
    <property type="entry name" value="Rbsml_uL18_arch"/>
</dbReference>
<name>A0A0W8F149_9ZZZZ</name>
<dbReference type="InterPro" id="IPR057268">
    <property type="entry name" value="Ribosomal_L18"/>
</dbReference>
<dbReference type="GO" id="GO:0008097">
    <property type="term" value="F:5S rRNA binding"/>
    <property type="evidence" value="ECO:0007669"/>
    <property type="project" value="InterPro"/>
</dbReference>
<evidence type="ECO:0000313" key="7">
    <source>
        <dbReference type="EMBL" id="KUG14462.1"/>
    </source>
</evidence>
<sequence length="175" mass="19061">MATGPRYFVPFRRRKEGKTDYYKRAKLVVSDRPRMVVRKTNRQIIIQLVSAELDGDRTLIAASSAELARYGFTGSASSTPAAYLTGMLFAVKALNADFDRAILDIGLHRATPGNRVFAALKGAITAGFDVPHGEQILPADDRAKGAHIAAYAPERAGDLVKNVEGTIDAIMKELR</sequence>
<evidence type="ECO:0000256" key="2">
    <source>
        <dbReference type="ARBA" id="ARBA00022730"/>
    </source>
</evidence>
<dbReference type="PANTHER" id="PTHR23410">
    <property type="entry name" value="RIBOSOMAL PROTEIN L5-RELATED"/>
    <property type="match status" value="1"/>
</dbReference>
<dbReference type="InterPro" id="IPR005485">
    <property type="entry name" value="Rbsml_uL18_euk_arch"/>
</dbReference>
<dbReference type="AlphaFoldDB" id="A0A0W8F149"/>
<dbReference type="GO" id="GO:0000027">
    <property type="term" value="P:ribosomal large subunit assembly"/>
    <property type="evidence" value="ECO:0007669"/>
    <property type="project" value="TreeGrafter"/>
</dbReference>
<dbReference type="Pfam" id="PF17144">
    <property type="entry name" value="Ribosomal_L5e"/>
    <property type="match status" value="2"/>
</dbReference>
<comment type="caution">
    <text evidence="7">The sequence shown here is derived from an EMBL/GenBank/DDBJ whole genome shotgun (WGS) entry which is preliminary data.</text>
</comment>
<comment type="similarity">
    <text evidence="1">Belongs to the universal ribosomal protein uL18 family.</text>
</comment>
<proteinExistence type="inferred from homology"/>
<keyword evidence="2" id="KW-0699">rRNA-binding</keyword>
<dbReference type="EMBL" id="LNQE01001659">
    <property type="protein sequence ID" value="KUG14462.1"/>
    <property type="molecule type" value="Genomic_DNA"/>
</dbReference>
<dbReference type="GO" id="GO:0022625">
    <property type="term" value="C:cytosolic large ribosomal subunit"/>
    <property type="evidence" value="ECO:0007669"/>
    <property type="project" value="TreeGrafter"/>
</dbReference>
<dbReference type="Gene3D" id="3.30.420.100">
    <property type="match status" value="1"/>
</dbReference>
<organism evidence="7">
    <name type="scientific">hydrocarbon metagenome</name>
    <dbReference type="NCBI Taxonomy" id="938273"/>
    <lineage>
        <taxon>unclassified sequences</taxon>
        <taxon>metagenomes</taxon>
        <taxon>ecological metagenomes</taxon>
    </lineage>
</organism>